<feature type="transmembrane region" description="Helical" evidence="6">
    <location>
        <begin position="107"/>
        <end position="124"/>
    </location>
</feature>
<feature type="transmembrane region" description="Helical" evidence="6">
    <location>
        <begin position="198"/>
        <end position="225"/>
    </location>
</feature>
<dbReference type="GO" id="GO:0016020">
    <property type="term" value="C:membrane"/>
    <property type="evidence" value="ECO:0007669"/>
    <property type="project" value="UniProtKB-SubCell"/>
</dbReference>
<dbReference type="EMBL" id="CP000050">
    <property type="protein sequence ID" value="AAY47938.1"/>
    <property type="molecule type" value="Genomic_DNA"/>
</dbReference>
<evidence type="ECO:0000256" key="6">
    <source>
        <dbReference type="SAM" id="Phobius"/>
    </source>
</evidence>
<proteinExistence type="predicted"/>
<accession>A0A0H2X449</accession>
<dbReference type="HOGENOM" id="CLU_064509_0_0_6"/>
<dbReference type="KEGG" id="xcb:XC_0864"/>
<dbReference type="InterPro" id="IPR007688">
    <property type="entry name" value="Conjugal_tfr_TrbL/VirB6"/>
</dbReference>
<feature type="transmembrane region" description="Helical" evidence="6">
    <location>
        <begin position="237"/>
        <end position="259"/>
    </location>
</feature>
<feature type="transmembrane region" description="Helical" evidence="6">
    <location>
        <begin position="293"/>
        <end position="312"/>
    </location>
</feature>
<dbReference type="AlphaFoldDB" id="A0A0H2X449"/>
<evidence type="ECO:0000313" key="7">
    <source>
        <dbReference type="EMBL" id="AAY47938.1"/>
    </source>
</evidence>
<name>A0A0H2X449_XANC8</name>
<feature type="region of interest" description="Disordered" evidence="5">
    <location>
        <begin position="330"/>
        <end position="396"/>
    </location>
</feature>
<evidence type="ECO:0000256" key="5">
    <source>
        <dbReference type="SAM" id="MobiDB-lite"/>
    </source>
</evidence>
<dbReference type="Pfam" id="PF04610">
    <property type="entry name" value="TrbL"/>
    <property type="match status" value="1"/>
</dbReference>
<evidence type="ECO:0000256" key="4">
    <source>
        <dbReference type="ARBA" id="ARBA00023136"/>
    </source>
</evidence>
<evidence type="ECO:0000313" key="8">
    <source>
        <dbReference type="Proteomes" id="UP000000420"/>
    </source>
</evidence>
<dbReference type="GO" id="GO:0030255">
    <property type="term" value="P:protein secretion by the type IV secretion system"/>
    <property type="evidence" value="ECO:0007669"/>
    <property type="project" value="InterPro"/>
</dbReference>
<evidence type="ECO:0000256" key="2">
    <source>
        <dbReference type="ARBA" id="ARBA00022692"/>
    </source>
</evidence>
<sequence>MIKRIAPMTAPIPTATAAGRCAPRGTSWLGPLADIGFGDFIFFKLVNDYFSNEIQKFGLELMRNSMRWVSTIALAVTTLWVMILGYRIATGQSRESAMATMIKAGKVAIIISIASALGANGAMLHQTLTENLDKQIHGLFTGKEGSTAADAIDENLAYTQLALTALDAVRIEPNDTEVLEKKSRAIFMASFGTASPPMAAGAMLLLFKFTMAFLIGIGPIFILALIFDQTKDLFKKWLFYIIGTLFSMAMLSVVTAMVLEFTAKVAKAYWAAEIIMLGNAEGLSTQALQQGGIGLLMTVLIISVPTMVAAVWEGNMGNFMHFSAFGGATASSPGPQGQPAGSYVPQQSSRSTDRPTEVANDTPRTVSRAVGQPGSSDSIPVPGSRGNAGRNESGNA</sequence>
<protein>
    <submittedName>
        <fullName evidence="7">VirB6 protein</fullName>
    </submittedName>
</protein>
<gene>
    <name evidence="7" type="ordered locus">XC_0864</name>
</gene>
<evidence type="ECO:0000256" key="1">
    <source>
        <dbReference type="ARBA" id="ARBA00004141"/>
    </source>
</evidence>
<keyword evidence="2 6" id="KW-0812">Transmembrane</keyword>
<organism evidence="7 8">
    <name type="scientific">Xanthomonas campestris pv. campestris (strain 8004)</name>
    <dbReference type="NCBI Taxonomy" id="314565"/>
    <lineage>
        <taxon>Bacteria</taxon>
        <taxon>Pseudomonadati</taxon>
        <taxon>Pseudomonadota</taxon>
        <taxon>Gammaproteobacteria</taxon>
        <taxon>Lysobacterales</taxon>
        <taxon>Lysobacteraceae</taxon>
        <taxon>Xanthomonas</taxon>
    </lineage>
</organism>
<evidence type="ECO:0000256" key="3">
    <source>
        <dbReference type="ARBA" id="ARBA00022989"/>
    </source>
</evidence>
<dbReference type="Proteomes" id="UP000000420">
    <property type="component" value="Chromosome"/>
</dbReference>
<reference evidence="7 8" key="1">
    <citation type="journal article" date="2005" name="Genome Res.">
        <title>Comparative and functional genomic analyses of the pathogenicity of phytopathogen Xanthomonas campestris pv. campestris.</title>
        <authorList>
            <person name="Qian W."/>
            <person name="Jia Y."/>
            <person name="Ren S.X."/>
            <person name="He Y.Q."/>
            <person name="Feng J.X."/>
            <person name="Lu L.F."/>
            <person name="Sun Q."/>
            <person name="Ying G."/>
            <person name="Tang D.J."/>
            <person name="Tang H."/>
            <person name="Wu W."/>
            <person name="Hao P."/>
            <person name="Wang L."/>
            <person name="Jiang B.L."/>
            <person name="Zeng S."/>
            <person name="Gu W.Y."/>
            <person name="Lu G."/>
            <person name="Rong L."/>
            <person name="Tian Y."/>
            <person name="Yao Z."/>
            <person name="Fu G."/>
            <person name="Chen B."/>
            <person name="Fang R."/>
            <person name="Qiang B."/>
            <person name="Chen Z."/>
            <person name="Zhao G.P."/>
            <person name="Tang J.L."/>
            <person name="He C."/>
        </authorList>
    </citation>
    <scope>NUCLEOTIDE SEQUENCE [LARGE SCALE GENOMIC DNA]</scope>
    <source>
        <strain evidence="7 8">8004</strain>
    </source>
</reference>
<keyword evidence="4 6" id="KW-0472">Membrane</keyword>
<comment type="subcellular location">
    <subcellularLocation>
        <location evidence="1">Membrane</location>
        <topology evidence="1">Multi-pass membrane protein</topology>
    </subcellularLocation>
</comment>
<keyword evidence="3 6" id="KW-1133">Transmembrane helix</keyword>
<feature type="transmembrane region" description="Helical" evidence="6">
    <location>
        <begin position="68"/>
        <end position="86"/>
    </location>
</feature>